<evidence type="ECO:0000256" key="6">
    <source>
        <dbReference type="SAM" id="SignalP"/>
    </source>
</evidence>
<dbReference type="SUPFAM" id="SSF56112">
    <property type="entry name" value="Protein kinase-like (PK-like)"/>
    <property type="match status" value="1"/>
</dbReference>
<dbReference type="AlphaFoldDB" id="A0A485L8B3"/>
<feature type="compositionally biased region" description="Low complexity" evidence="5">
    <location>
        <begin position="299"/>
        <end position="331"/>
    </location>
</feature>
<keyword evidence="10" id="KW-1185">Reference proteome</keyword>
<dbReference type="InterPro" id="IPR001245">
    <property type="entry name" value="Ser-Thr/Tyr_kinase_cat_dom"/>
</dbReference>
<proteinExistence type="predicted"/>
<evidence type="ECO:0000256" key="2">
    <source>
        <dbReference type="ARBA" id="ARBA00022741"/>
    </source>
</evidence>
<keyword evidence="2 4" id="KW-0547">Nucleotide-binding</keyword>
<dbReference type="InterPro" id="IPR011009">
    <property type="entry name" value="Kinase-like_dom_sf"/>
</dbReference>
<dbReference type="InterPro" id="IPR017441">
    <property type="entry name" value="Protein_kinase_ATP_BS"/>
</dbReference>
<evidence type="ECO:0000313" key="10">
    <source>
        <dbReference type="Proteomes" id="UP000332933"/>
    </source>
</evidence>
<dbReference type="OrthoDB" id="1668230at2759"/>
<feature type="signal peptide" evidence="6">
    <location>
        <begin position="1"/>
        <end position="31"/>
    </location>
</feature>
<keyword evidence="6" id="KW-0732">Signal</keyword>
<keyword evidence="1" id="KW-0723">Serine/threonine-protein kinase</keyword>
<organism evidence="9 10">
    <name type="scientific">Aphanomyces stellatus</name>
    <dbReference type="NCBI Taxonomy" id="120398"/>
    <lineage>
        <taxon>Eukaryota</taxon>
        <taxon>Sar</taxon>
        <taxon>Stramenopiles</taxon>
        <taxon>Oomycota</taxon>
        <taxon>Saprolegniomycetes</taxon>
        <taxon>Saprolegniales</taxon>
        <taxon>Verrucalvaceae</taxon>
        <taxon>Aphanomyces</taxon>
    </lineage>
</organism>
<keyword evidence="1" id="KW-0418">Kinase</keyword>
<evidence type="ECO:0000256" key="5">
    <source>
        <dbReference type="SAM" id="MobiDB-lite"/>
    </source>
</evidence>
<accession>A0A485L8B3</accession>
<keyword evidence="1" id="KW-0808">Transferase</keyword>
<dbReference type="InterPro" id="IPR000719">
    <property type="entry name" value="Prot_kinase_dom"/>
</dbReference>
<dbReference type="CDD" id="cd13999">
    <property type="entry name" value="STKc_MAP3K-like"/>
    <property type="match status" value="1"/>
</dbReference>
<feature type="compositionally biased region" description="Polar residues" evidence="5">
    <location>
        <begin position="332"/>
        <end position="341"/>
    </location>
</feature>
<dbReference type="SMART" id="SM00220">
    <property type="entry name" value="S_TKc"/>
    <property type="match status" value="1"/>
</dbReference>
<dbReference type="PRINTS" id="PR00109">
    <property type="entry name" value="TYRKINASE"/>
</dbReference>
<evidence type="ECO:0000256" key="3">
    <source>
        <dbReference type="ARBA" id="ARBA00022840"/>
    </source>
</evidence>
<dbReference type="PROSITE" id="PS00108">
    <property type="entry name" value="PROTEIN_KINASE_ST"/>
    <property type="match status" value="1"/>
</dbReference>
<feature type="binding site" evidence="4">
    <location>
        <position position="396"/>
    </location>
    <ligand>
        <name>ATP</name>
        <dbReference type="ChEBI" id="CHEBI:30616"/>
    </ligand>
</feature>
<feature type="region of interest" description="Disordered" evidence="5">
    <location>
        <begin position="290"/>
        <end position="341"/>
    </location>
</feature>
<reference evidence="9 10" key="1">
    <citation type="submission" date="2019-03" db="EMBL/GenBank/DDBJ databases">
        <authorList>
            <person name="Gaulin E."/>
            <person name="Dumas B."/>
        </authorList>
    </citation>
    <scope>NUCLEOTIDE SEQUENCE [LARGE SCALE GENOMIC DNA]</scope>
    <source>
        <strain evidence="9">CBS 568.67</strain>
    </source>
</reference>
<dbReference type="Proteomes" id="UP000332933">
    <property type="component" value="Unassembled WGS sequence"/>
</dbReference>
<evidence type="ECO:0000313" key="8">
    <source>
        <dbReference type="EMBL" id="KAF0691524.1"/>
    </source>
</evidence>
<protein>
    <submittedName>
        <fullName evidence="9">Aste57867_17275 protein</fullName>
    </submittedName>
</protein>
<dbReference type="EMBL" id="CAADRA010006095">
    <property type="protein sequence ID" value="VFT94031.1"/>
    <property type="molecule type" value="Genomic_DNA"/>
</dbReference>
<name>A0A485L8B3_9STRA</name>
<sequence>MHIHSALVDMAAMRVHRMVLCLLLPSVATLGAISIQQQGSHHAFGQHSSRLFRRLLAPATCDLQIYNATRDPTLNCIPPCNRNRTNDTMGVVAHSCEKQGCVFVETIRGGGTPCGDSCVTPILCPVTTTMSCNRTTYELSCVAPSTPNATTPEPTTTLAPTTTTAQPNTTTRVPNTTWTPAPTPLPTPQPTTTQPPTAKPIPSTSPTTTTALSPPTPTSTISDPTPTTTTTPSNTTNAANNEATNPPKNNVSPPAFKDLTPSWLVGAIVGGGVAIVAVITFCCIRCRLQPKPGDRTTSDTDTTTNPSSTPYVEVNSTPRPTTTTDTTSSTSQNHTLDPNRQSLNQPVVETTFNWRDLELVRIESTEIELVRVLGSGASGEIWFGRYHGTTPVAVKKLHARKTTKDDVQAFIDEIALLASFDCPYIVELIGAAWTRPNTLQAVLEYMDMGDLRDFLNKSTPSPDTWSTKMGWALNAADGLVYLHSMSIIHRDLKSRNIVLDTSKPAKLADFGVSREGTEYTMTVGVGTCRWMAPEILSDSHYTNAVDMYSFGVVLTELDTHLIPFSDLVNDQGKPLSDMGVVHLVREKNVRPTFTPACPPWVQEMATLCMAKNPEDRPTASQVAHILRSQLRQSFQ</sequence>
<feature type="compositionally biased region" description="Low complexity" evidence="5">
    <location>
        <begin position="190"/>
        <end position="250"/>
    </location>
</feature>
<dbReference type="PANTHER" id="PTHR44329:SF214">
    <property type="entry name" value="PROTEIN KINASE DOMAIN-CONTAINING PROTEIN"/>
    <property type="match status" value="1"/>
</dbReference>
<dbReference type="PROSITE" id="PS00107">
    <property type="entry name" value="PROTEIN_KINASE_ATP"/>
    <property type="match status" value="1"/>
</dbReference>
<feature type="chain" id="PRO_5033437389" evidence="6">
    <location>
        <begin position="32"/>
        <end position="635"/>
    </location>
</feature>
<dbReference type="EMBL" id="VJMH01006074">
    <property type="protein sequence ID" value="KAF0691524.1"/>
    <property type="molecule type" value="Genomic_DNA"/>
</dbReference>
<evidence type="ECO:0000259" key="7">
    <source>
        <dbReference type="PROSITE" id="PS50011"/>
    </source>
</evidence>
<feature type="region of interest" description="Disordered" evidence="5">
    <location>
        <begin position="143"/>
        <end position="254"/>
    </location>
</feature>
<evidence type="ECO:0000313" key="9">
    <source>
        <dbReference type="EMBL" id="VFT94031.1"/>
    </source>
</evidence>
<dbReference type="Pfam" id="PF07714">
    <property type="entry name" value="PK_Tyr_Ser-Thr"/>
    <property type="match status" value="1"/>
</dbReference>
<dbReference type="Gene3D" id="1.10.510.10">
    <property type="entry name" value="Transferase(Phosphotransferase) domain 1"/>
    <property type="match status" value="1"/>
</dbReference>
<dbReference type="InterPro" id="IPR008271">
    <property type="entry name" value="Ser/Thr_kinase_AS"/>
</dbReference>
<gene>
    <name evidence="9" type="primary">Aste57867_17275</name>
    <name evidence="8" type="ORF">As57867_017216</name>
    <name evidence="9" type="ORF">ASTE57867_17275</name>
</gene>
<keyword evidence="3 4" id="KW-0067">ATP-binding</keyword>
<dbReference type="InterPro" id="IPR051681">
    <property type="entry name" value="Ser/Thr_Kinases-Pseudokinases"/>
</dbReference>
<feature type="compositionally biased region" description="Low complexity" evidence="5">
    <location>
        <begin position="143"/>
        <end position="180"/>
    </location>
</feature>
<dbReference type="PANTHER" id="PTHR44329">
    <property type="entry name" value="SERINE/THREONINE-PROTEIN KINASE TNNI3K-RELATED"/>
    <property type="match status" value="1"/>
</dbReference>
<reference evidence="8" key="2">
    <citation type="submission" date="2019-06" db="EMBL/GenBank/DDBJ databases">
        <title>Genomics analysis of Aphanomyces spp. identifies a new class of oomycete effector associated with host adaptation.</title>
        <authorList>
            <person name="Gaulin E."/>
        </authorList>
    </citation>
    <scope>NUCLEOTIDE SEQUENCE</scope>
    <source>
        <strain evidence="8">CBS 578.67</strain>
    </source>
</reference>
<dbReference type="PROSITE" id="PS50011">
    <property type="entry name" value="PROTEIN_KINASE_DOM"/>
    <property type="match status" value="1"/>
</dbReference>
<evidence type="ECO:0000256" key="1">
    <source>
        <dbReference type="ARBA" id="ARBA00022527"/>
    </source>
</evidence>
<dbReference type="GO" id="GO:0004674">
    <property type="term" value="F:protein serine/threonine kinase activity"/>
    <property type="evidence" value="ECO:0007669"/>
    <property type="project" value="UniProtKB-KW"/>
</dbReference>
<dbReference type="GO" id="GO:0005524">
    <property type="term" value="F:ATP binding"/>
    <property type="evidence" value="ECO:0007669"/>
    <property type="project" value="UniProtKB-UniRule"/>
</dbReference>
<feature type="domain" description="Protein kinase" evidence="7">
    <location>
        <begin position="367"/>
        <end position="627"/>
    </location>
</feature>
<evidence type="ECO:0000256" key="4">
    <source>
        <dbReference type="PROSITE-ProRule" id="PRU10141"/>
    </source>
</evidence>